<keyword evidence="7" id="KW-0813">Transport</keyword>
<feature type="transmembrane region" description="Helical" evidence="7">
    <location>
        <begin position="87"/>
        <end position="103"/>
    </location>
</feature>
<accession>A0ABR0X044</accession>
<comment type="subcellular location">
    <subcellularLocation>
        <location evidence="2 7">Membrane</location>
        <topology evidence="2 7">Multi-pass membrane protein</topology>
    </subcellularLocation>
</comment>
<evidence type="ECO:0000256" key="2">
    <source>
        <dbReference type="ARBA" id="ARBA00004141"/>
    </source>
</evidence>
<proteinExistence type="inferred from homology"/>
<feature type="transmembrane region" description="Helical" evidence="7">
    <location>
        <begin position="115"/>
        <end position="133"/>
    </location>
</feature>
<keyword evidence="9" id="KW-1185">Reference proteome</keyword>
<feature type="transmembrane region" description="Helical" evidence="7">
    <location>
        <begin position="61"/>
        <end position="81"/>
    </location>
</feature>
<dbReference type="PANTHER" id="PTHR19317">
    <property type="entry name" value="PRENYLATED RAB ACCEPTOR 1-RELATED"/>
    <property type="match status" value="1"/>
</dbReference>
<organism evidence="8 9">
    <name type="scientific">Rehmannia glutinosa</name>
    <name type="common">Chinese foxglove</name>
    <dbReference type="NCBI Taxonomy" id="99300"/>
    <lineage>
        <taxon>Eukaryota</taxon>
        <taxon>Viridiplantae</taxon>
        <taxon>Streptophyta</taxon>
        <taxon>Embryophyta</taxon>
        <taxon>Tracheophyta</taxon>
        <taxon>Spermatophyta</taxon>
        <taxon>Magnoliopsida</taxon>
        <taxon>eudicotyledons</taxon>
        <taxon>Gunneridae</taxon>
        <taxon>Pentapetalae</taxon>
        <taxon>asterids</taxon>
        <taxon>lamiids</taxon>
        <taxon>Lamiales</taxon>
        <taxon>Orobanchaceae</taxon>
        <taxon>Rehmannieae</taxon>
        <taxon>Rehmannia</taxon>
    </lineage>
</organism>
<evidence type="ECO:0000313" key="9">
    <source>
        <dbReference type="Proteomes" id="UP001318860"/>
    </source>
</evidence>
<evidence type="ECO:0000256" key="3">
    <source>
        <dbReference type="ARBA" id="ARBA00006483"/>
    </source>
</evidence>
<evidence type="ECO:0000256" key="6">
    <source>
        <dbReference type="ARBA" id="ARBA00023136"/>
    </source>
</evidence>
<comment type="function">
    <text evidence="1 7">May be involved in both secretory and endocytic intracellular trafficking in the endosomal/prevacuolar compartments.</text>
</comment>
<name>A0ABR0X044_REHGL</name>
<evidence type="ECO:0000313" key="8">
    <source>
        <dbReference type="EMBL" id="KAK6151934.1"/>
    </source>
</evidence>
<dbReference type="Proteomes" id="UP001318860">
    <property type="component" value="Unassembled WGS sequence"/>
</dbReference>
<dbReference type="PANTHER" id="PTHR19317:SF2">
    <property type="entry name" value="PRA1 FAMILY PROTEIN F2"/>
    <property type="match status" value="1"/>
</dbReference>
<dbReference type="InterPro" id="IPR004895">
    <property type="entry name" value="Prenylated_rab_accept_PRA1"/>
</dbReference>
<comment type="similarity">
    <text evidence="3 7">Belongs to the PRA1 family.</text>
</comment>
<evidence type="ECO:0000256" key="1">
    <source>
        <dbReference type="ARBA" id="ARBA00002501"/>
    </source>
</evidence>
<reference evidence="8 9" key="1">
    <citation type="journal article" date="2021" name="Comput. Struct. Biotechnol. J.">
        <title>De novo genome assembly of the potent medicinal plant Rehmannia glutinosa using nanopore technology.</title>
        <authorList>
            <person name="Ma L."/>
            <person name="Dong C."/>
            <person name="Song C."/>
            <person name="Wang X."/>
            <person name="Zheng X."/>
            <person name="Niu Y."/>
            <person name="Chen S."/>
            <person name="Feng W."/>
        </authorList>
    </citation>
    <scope>NUCLEOTIDE SEQUENCE [LARGE SCALE GENOMIC DNA]</scope>
    <source>
        <strain evidence="8">DH-2019</strain>
    </source>
</reference>
<keyword evidence="6 7" id="KW-0472">Membrane</keyword>
<protein>
    <recommendedName>
        <fullName evidence="7">PRA1 family protein</fullName>
    </recommendedName>
</protein>
<comment type="caution">
    <text evidence="8">The sequence shown here is derived from an EMBL/GenBank/DDBJ whole genome shotgun (WGS) entry which is preliminary data.</text>
</comment>
<keyword evidence="5 7" id="KW-1133">Transmembrane helix</keyword>
<feature type="transmembrane region" description="Helical" evidence="7">
    <location>
        <begin position="139"/>
        <end position="157"/>
    </location>
</feature>
<dbReference type="EMBL" id="JABTTQ020000007">
    <property type="protein sequence ID" value="KAK6151934.1"/>
    <property type="molecule type" value="Genomic_DNA"/>
</dbReference>
<evidence type="ECO:0000256" key="7">
    <source>
        <dbReference type="RuleBase" id="RU363107"/>
    </source>
</evidence>
<evidence type="ECO:0000256" key="5">
    <source>
        <dbReference type="ARBA" id="ARBA00022989"/>
    </source>
</evidence>
<evidence type="ECO:0000256" key="4">
    <source>
        <dbReference type="ARBA" id="ARBA00022692"/>
    </source>
</evidence>
<keyword evidence="4 7" id="KW-0812">Transmembrane</keyword>
<gene>
    <name evidence="8" type="ORF">DH2020_014569</name>
</gene>
<dbReference type="Pfam" id="PF03208">
    <property type="entry name" value="PRA1"/>
    <property type="match status" value="1"/>
</dbReference>
<sequence length="195" mass="21544">MTTTYGTIPTSTPPPDPPILTHARQRIRSGIGTRRPWKEMAISFSIPESLNAAIHRVQTNFSYFHVNYAIIVLFTLFVSLLWHPVSLIMFIVIMAAWIFLYFLRDDPIIVFGYGVEERVILVVLSVFTVALLLLTHAMVFMAGLAVGVVVVVAHGVFRRTNDLVFDEEEGGGGGGERVVVDLKETASASYSSSSL</sequence>